<evidence type="ECO:0000313" key="2">
    <source>
        <dbReference type="Proteomes" id="UP000322873"/>
    </source>
</evidence>
<organism evidence="1 2">
    <name type="scientific">Monilinia fructicola</name>
    <name type="common">Brown rot fungus</name>
    <name type="synonym">Ciboria fructicola</name>
    <dbReference type="NCBI Taxonomy" id="38448"/>
    <lineage>
        <taxon>Eukaryota</taxon>
        <taxon>Fungi</taxon>
        <taxon>Dikarya</taxon>
        <taxon>Ascomycota</taxon>
        <taxon>Pezizomycotina</taxon>
        <taxon>Leotiomycetes</taxon>
        <taxon>Helotiales</taxon>
        <taxon>Sclerotiniaceae</taxon>
        <taxon>Monilinia</taxon>
    </lineage>
</organism>
<protein>
    <submittedName>
        <fullName evidence="1">Uncharacterized protein</fullName>
    </submittedName>
</protein>
<proteinExistence type="predicted"/>
<dbReference type="Proteomes" id="UP000322873">
    <property type="component" value="Unassembled WGS sequence"/>
</dbReference>
<evidence type="ECO:0000313" key="1">
    <source>
        <dbReference type="EMBL" id="KAA8567287.1"/>
    </source>
</evidence>
<dbReference type="AlphaFoldDB" id="A0A5M9JEV8"/>
<sequence>MCQSLAHNANMYIIFIPVIPALKESQAKNPSMHASLMNQNLNKAKPMRACSCHEKNPPIWNLRSEI</sequence>
<accession>A0A5M9JEV8</accession>
<reference evidence="1 2" key="1">
    <citation type="submission" date="2019-06" db="EMBL/GenBank/DDBJ databases">
        <title>Genome Sequence of the Brown Rot Fungal Pathogen Monilinia fructicola.</title>
        <authorList>
            <person name="De Miccolis Angelini R.M."/>
            <person name="Landi L."/>
            <person name="Abate D."/>
            <person name="Pollastro S."/>
            <person name="Romanazzi G."/>
            <person name="Faretra F."/>
        </authorList>
    </citation>
    <scope>NUCLEOTIDE SEQUENCE [LARGE SCALE GENOMIC DNA]</scope>
    <source>
        <strain evidence="1 2">Mfrc123</strain>
    </source>
</reference>
<comment type="caution">
    <text evidence="1">The sequence shown here is derived from an EMBL/GenBank/DDBJ whole genome shotgun (WGS) entry which is preliminary data.</text>
</comment>
<name>A0A5M9JEV8_MONFR</name>
<keyword evidence="2" id="KW-1185">Reference proteome</keyword>
<gene>
    <name evidence="1" type="ORF">EYC84_010321</name>
</gene>
<dbReference type="EMBL" id="VICG01000011">
    <property type="protein sequence ID" value="KAA8567287.1"/>
    <property type="molecule type" value="Genomic_DNA"/>
</dbReference>